<proteinExistence type="predicted"/>
<sequence>MLAKGKYLLVIGFLFLIPACAVESSTQSVENTSSAKNPTQTKQEFRNTTPSTTPEDQYQKYDSTTMPKLHNLGIKSLGPYSDANKTFGDLLFDTDLTLPIFI</sequence>
<evidence type="ECO:0000256" key="1">
    <source>
        <dbReference type="SAM" id="MobiDB-lite"/>
    </source>
</evidence>
<feature type="non-terminal residue" evidence="2">
    <location>
        <position position="1"/>
    </location>
</feature>
<accession>A0A382TPA8</accession>
<evidence type="ECO:0000313" key="2">
    <source>
        <dbReference type="EMBL" id="SVD23288.1"/>
    </source>
</evidence>
<feature type="region of interest" description="Disordered" evidence="1">
    <location>
        <begin position="27"/>
        <end position="59"/>
    </location>
</feature>
<name>A0A382TPA8_9ZZZZ</name>
<gene>
    <name evidence="2" type="ORF">METZ01_LOCUS376142</name>
</gene>
<reference evidence="2" key="1">
    <citation type="submission" date="2018-05" db="EMBL/GenBank/DDBJ databases">
        <authorList>
            <person name="Lanie J.A."/>
            <person name="Ng W.-L."/>
            <person name="Kazmierczak K.M."/>
            <person name="Andrzejewski T.M."/>
            <person name="Davidsen T.M."/>
            <person name="Wayne K.J."/>
            <person name="Tettelin H."/>
            <person name="Glass J.I."/>
            <person name="Rusch D."/>
            <person name="Podicherti R."/>
            <person name="Tsui H.-C.T."/>
            <person name="Winkler M.E."/>
        </authorList>
    </citation>
    <scope>NUCLEOTIDE SEQUENCE</scope>
</reference>
<organism evidence="2">
    <name type="scientific">marine metagenome</name>
    <dbReference type="NCBI Taxonomy" id="408172"/>
    <lineage>
        <taxon>unclassified sequences</taxon>
        <taxon>metagenomes</taxon>
        <taxon>ecological metagenomes</taxon>
    </lineage>
</organism>
<protein>
    <submittedName>
        <fullName evidence="2">Uncharacterized protein</fullName>
    </submittedName>
</protein>
<feature type="non-terminal residue" evidence="2">
    <location>
        <position position="102"/>
    </location>
</feature>
<dbReference type="AlphaFoldDB" id="A0A382TPA8"/>
<dbReference type="EMBL" id="UINC01137754">
    <property type="protein sequence ID" value="SVD23288.1"/>
    <property type="molecule type" value="Genomic_DNA"/>
</dbReference>